<dbReference type="AlphaFoldDB" id="F0SCF1"/>
<dbReference type="PROSITE" id="PS51186">
    <property type="entry name" value="GNAT"/>
    <property type="match status" value="1"/>
</dbReference>
<dbReference type="EMBL" id="CP002545">
    <property type="protein sequence ID" value="ADY52785.1"/>
    <property type="molecule type" value="Genomic_DNA"/>
</dbReference>
<gene>
    <name evidence="2" type="ordered locus">Pedsa_2236</name>
</gene>
<dbReference type="OrthoDB" id="9796381at2"/>
<reference evidence="3" key="2">
    <citation type="submission" date="2011-02" db="EMBL/GenBank/DDBJ databases">
        <title>The complete genome of Pedobacter saltans DSM 12145.</title>
        <authorList>
            <consortium name="US DOE Joint Genome Institute (JGI-PGF)"/>
            <person name="Lucas S."/>
            <person name="Copeland A."/>
            <person name="Lapidus A."/>
            <person name="Bruce D."/>
            <person name="Goodwin L."/>
            <person name="Pitluck S."/>
            <person name="Kyrpides N."/>
            <person name="Mavromatis K."/>
            <person name="Pagani I."/>
            <person name="Ivanova N."/>
            <person name="Ovchinnikova G."/>
            <person name="Lu M."/>
            <person name="Detter J.C."/>
            <person name="Han C."/>
            <person name="Land M."/>
            <person name="Hauser L."/>
            <person name="Markowitz V."/>
            <person name="Cheng J.-F."/>
            <person name="Hugenholtz P."/>
            <person name="Woyke T."/>
            <person name="Wu D."/>
            <person name="Tindall B."/>
            <person name="Pomrenke H.G."/>
            <person name="Brambilla E."/>
            <person name="Klenk H.-P."/>
            <person name="Eisen J.A."/>
        </authorList>
    </citation>
    <scope>NUCLEOTIDE SEQUENCE [LARGE SCALE GENOMIC DNA]</scope>
    <source>
        <strain evidence="3">ATCC 51119 / DSM 12145 / JCM 21818 / LMG 10337 / NBRC 100064 / NCIMB 13643</strain>
    </source>
</reference>
<evidence type="ECO:0000259" key="1">
    <source>
        <dbReference type="PROSITE" id="PS51186"/>
    </source>
</evidence>
<dbReference type="eggNOG" id="COG1247">
    <property type="taxonomic scope" value="Bacteria"/>
</dbReference>
<dbReference type="HOGENOM" id="CLU_013985_13_0_10"/>
<name>F0SCF1_PSESL</name>
<dbReference type="InterPro" id="IPR016181">
    <property type="entry name" value="Acyl_CoA_acyltransferase"/>
</dbReference>
<dbReference type="InterPro" id="IPR000182">
    <property type="entry name" value="GNAT_dom"/>
</dbReference>
<dbReference type="Proteomes" id="UP000000310">
    <property type="component" value="Chromosome"/>
</dbReference>
<evidence type="ECO:0000313" key="3">
    <source>
        <dbReference type="Proteomes" id="UP000000310"/>
    </source>
</evidence>
<dbReference type="KEGG" id="psn:Pedsa_2236"/>
<accession>F0SCF1</accession>
<dbReference type="STRING" id="762903.Pedsa_2236"/>
<dbReference type="GO" id="GO:0016747">
    <property type="term" value="F:acyltransferase activity, transferring groups other than amino-acyl groups"/>
    <property type="evidence" value="ECO:0007669"/>
    <property type="project" value="InterPro"/>
</dbReference>
<proteinExistence type="predicted"/>
<feature type="domain" description="N-acetyltransferase" evidence="1">
    <location>
        <begin position="5"/>
        <end position="173"/>
    </location>
</feature>
<reference evidence="2 3" key="1">
    <citation type="journal article" date="2011" name="Stand. Genomic Sci.">
        <title>Complete genome sequence of the gliding, heparinolytic Pedobacter saltans type strain (113).</title>
        <authorList>
            <person name="Liolios K."/>
            <person name="Sikorski J."/>
            <person name="Lu M."/>
            <person name="Nolan M."/>
            <person name="Lapidus A."/>
            <person name="Lucas S."/>
            <person name="Hammon N."/>
            <person name="Deshpande S."/>
            <person name="Cheng J.F."/>
            <person name="Tapia R."/>
            <person name="Han C."/>
            <person name="Goodwin L."/>
            <person name="Pitluck S."/>
            <person name="Huntemann M."/>
            <person name="Ivanova N."/>
            <person name="Pagani I."/>
            <person name="Mavromatis K."/>
            <person name="Ovchinikova G."/>
            <person name="Pati A."/>
            <person name="Chen A."/>
            <person name="Palaniappan K."/>
            <person name="Land M."/>
            <person name="Hauser L."/>
            <person name="Brambilla E.M."/>
            <person name="Kotsyurbenko O."/>
            <person name="Rohde M."/>
            <person name="Tindall B.J."/>
            <person name="Abt B."/>
            <person name="Goker M."/>
            <person name="Detter J.C."/>
            <person name="Woyke T."/>
            <person name="Bristow J."/>
            <person name="Eisen J.A."/>
            <person name="Markowitz V."/>
            <person name="Hugenholtz P."/>
            <person name="Klenk H.P."/>
            <person name="Kyrpides N.C."/>
        </authorList>
    </citation>
    <scope>NUCLEOTIDE SEQUENCE [LARGE SCALE GENOMIC DNA]</scope>
    <source>
        <strain evidence="3">ATCC 51119 / DSM 12145 / JCM 21818 / LMG 10337 / NBRC 100064 / NCIMB 13643</strain>
    </source>
</reference>
<dbReference type="SUPFAM" id="SSF55729">
    <property type="entry name" value="Acyl-CoA N-acyltransferases (Nat)"/>
    <property type="match status" value="1"/>
</dbReference>
<dbReference type="Gene3D" id="3.40.630.30">
    <property type="match status" value="1"/>
</dbReference>
<protein>
    <submittedName>
        <fullName evidence="2">GCN5-related N-acetyltransferase</fullName>
    </submittedName>
</protein>
<organism evidence="2 3">
    <name type="scientific">Pseudopedobacter saltans (strain ATCC 51119 / DSM 12145 / JCM 21818 / CCUG 39354 / LMG 10337 / NBRC 100064 / NCIMB 13643)</name>
    <name type="common">Pedobacter saltans</name>
    <dbReference type="NCBI Taxonomy" id="762903"/>
    <lineage>
        <taxon>Bacteria</taxon>
        <taxon>Pseudomonadati</taxon>
        <taxon>Bacteroidota</taxon>
        <taxon>Sphingobacteriia</taxon>
        <taxon>Sphingobacteriales</taxon>
        <taxon>Sphingobacteriaceae</taxon>
        <taxon>Pseudopedobacter</taxon>
    </lineage>
</organism>
<sequence>MFEKYTLTKADHIYSSSIWHILKQAIKKRKLEGSKQWQDGYPNENIIKNDIENGYGYVCLNEKKEIVAYIALIFDIEPAYENIEGKWLSSPETPYAVIHRLAVSQENPVKGLATWIMQEIEKFCKEKDIYSIKVDTNYDNIGMLRVFEKLDYTYCGEVYFRGGARKAFEKILA</sequence>
<evidence type="ECO:0000313" key="2">
    <source>
        <dbReference type="EMBL" id="ADY52785.1"/>
    </source>
</evidence>
<dbReference type="Pfam" id="PF00583">
    <property type="entry name" value="Acetyltransf_1"/>
    <property type="match status" value="1"/>
</dbReference>
<dbReference type="RefSeq" id="WP_013633271.1">
    <property type="nucleotide sequence ID" value="NC_015177.1"/>
</dbReference>
<keyword evidence="3" id="KW-1185">Reference proteome</keyword>